<name>A0A2S1FIP9_9BURK</name>
<dbReference type="RefSeq" id="WP_181375547.1">
    <property type="nucleotide sequence ID" value="NZ_MG869617.1"/>
</dbReference>
<protein>
    <submittedName>
        <fullName evidence="2">Transposition auxiliary protein, TniQ</fullName>
    </submittedName>
</protein>
<feature type="domain" description="TniQ" evidence="1">
    <location>
        <begin position="8"/>
        <end position="165"/>
    </location>
</feature>
<dbReference type="Pfam" id="PF06527">
    <property type="entry name" value="TniQ"/>
    <property type="match status" value="1"/>
</dbReference>
<reference evidence="2" key="1">
    <citation type="submission" date="2018-01" db="EMBL/GenBank/DDBJ databases">
        <title>Plasmids of psychrophilic Polaromonas spp. isolated from Arctic and Antarctic glaciers.</title>
        <authorList>
            <person name="Dziewit L."/>
            <person name="Ciok A."/>
        </authorList>
    </citation>
    <scope>NUCLEOTIDE SEQUENCE</scope>
    <source>
        <plasmid evidence="2">pE3SP1</plasmid>
    </source>
</reference>
<keyword evidence="2" id="KW-0614">Plasmid</keyword>
<dbReference type="AlphaFoldDB" id="A0A2S1FIP9"/>
<gene>
    <name evidence="2" type="ORF">pE3SP1_p033</name>
</gene>
<geneLocation type="plasmid" evidence="2">
    <name>pE3SP1</name>
</geneLocation>
<organism evidence="2">
    <name type="scientific">Polaromonas sp. E3S</name>
    <dbReference type="NCBI Taxonomy" id="1840265"/>
    <lineage>
        <taxon>Bacteria</taxon>
        <taxon>Pseudomonadati</taxon>
        <taxon>Pseudomonadota</taxon>
        <taxon>Betaproteobacteria</taxon>
        <taxon>Burkholderiales</taxon>
        <taxon>Comamonadaceae</taxon>
        <taxon>Polaromonas</taxon>
    </lineage>
</organism>
<evidence type="ECO:0000259" key="1">
    <source>
        <dbReference type="Pfam" id="PF06527"/>
    </source>
</evidence>
<dbReference type="InterPro" id="IPR009492">
    <property type="entry name" value="TniQ"/>
</dbReference>
<accession>A0A2S1FIP9</accession>
<dbReference type="EMBL" id="MG869617">
    <property type="protein sequence ID" value="AWD72067.1"/>
    <property type="molecule type" value="Genomic_DNA"/>
</dbReference>
<sequence length="405" mass="45671">MKPAPRWPLHPAPSEGEALSSWLNRVALCYHMEVSELLEHDLGHGQVDDLDTAPPLALLAMLSQRSGIELDRLRCMSFAGWVPWLLDSLDDQIPDALETYAFQLSVLLPKLRRKTRSITSWRAWLPSQSIYRACPLCLNDPGNQAILLAWKLPLMLSCPQHGCWLESYWGVPGRFIGWQNADADPRTASDAIVAMDWRTWQALTTGYVELPRRRVHAGLWFRLLRTLLDELNTPLSTCGTCAGYLRHVWEGCGHSLRAGQSLWRPYETLDPAVRLQMLEAAATAINLIESRAISPPGEHAKLFWSEPQTGFTNGLPATERKPEPVNHWQEAIKAINEAIADARHNPETARSLFALASYGRSDPESLEQLRATFAKEQIPLEFLSQNIPEWPFACLRLNDGLSDKF</sequence>
<evidence type="ECO:0000313" key="2">
    <source>
        <dbReference type="EMBL" id="AWD72067.1"/>
    </source>
</evidence>
<proteinExistence type="predicted"/>